<dbReference type="AlphaFoldDB" id="A0A4S8QNG9"/>
<dbReference type="OrthoDB" id="10314505at2759"/>
<sequence length="74" mass="8329">MADFKTIMVMADFRLKKEENFSIFKENFHILCRSAGLPRYPDLKGKLSLPATISDVLPPAKAENIAVWYAGLKA</sequence>
<protein>
    <submittedName>
        <fullName evidence="1">Uncharacterized protein</fullName>
    </submittedName>
</protein>
<gene>
    <name evidence="1" type="ORF">BGAL_0595g00050</name>
</gene>
<name>A0A4S8QNG9_9HELO</name>
<accession>A0A4S8QNG9</accession>
<keyword evidence="2" id="KW-1185">Reference proteome</keyword>
<dbReference type="Proteomes" id="UP000308671">
    <property type="component" value="Unassembled WGS sequence"/>
</dbReference>
<evidence type="ECO:0000313" key="2">
    <source>
        <dbReference type="Proteomes" id="UP000308671"/>
    </source>
</evidence>
<proteinExistence type="predicted"/>
<dbReference type="EMBL" id="PQXL01000594">
    <property type="protein sequence ID" value="THV44685.1"/>
    <property type="molecule type" value="Genomic_DNA"/>
</dbReference>
<evidence type="ECO:0000313" key="1">
    <source>
        <dbReference type="EMBL" id="THV44685.1"/>
    </source>
</evidence>
<comment type="caution">
    <text evidence="1">The sequence shown here is derived from an EMBL/GenBank/DDBJ whole genome shotgun (WGS) entry which is preliminary data.</text>
</comment>
<organism evidence="1 2">
    <name type="scientific">Botrytis galanthina</name>
    <dbReference type="NCBI Taxonomy" id="278940"/>
    <lineage>
        <taxon>Eukaryota</taxon>
        <taxon>Fungi</taxon>
        <taxon>Dikarya</taxon>
        <taxon>Ascomycota</taxon>
        <taxon>Pezizomycotina</taxon>
        <taxon>Leotiomycetes</taxon>
        <taxon>Helotiales</taxon>
        <taxon>Sclerotiniaceae</taxon>
        <taxon>Botrytis</taxon>
    </lineage>
</organism>
<reference evidence="1 2" key="1">
    <citation type="submission" date="2017-12" db="EMBL/GenBank/DDBJ databases">
        <title>Comparative genomics of Botrytis spp.</title>
        <authorList>
            <person name="Valero-Jimenez C.A."/>
            <person name="Tapia P."/>
            <person name="Veloso J."/>
            <person name="Silva-Moreno E."/>
            <person name="Staats M."/>
            <person name="Valdes J.H."/>
            <person name="Van Kan J.A.L."/>
        </authorList>
    </citation>
    <scope>NUCLEOTIDE SEQUENCE [LARGE SCALE GENOMIC DNA]</scope>
    <source>
        <strain evidence="1 2">MUCL435</strain>
    </source>
</reference>